<dbReference type="Proteomes" id="UP000018348">
    <property type="component" value="Unassembled WGS sequence"/>
</dbReference>
<keyword evidence="5 7" id="KW-1133">Transmembrane helix</keyword>
<accession>T2ID84</accession>
<keyword evidence="4" id="KW-0677">Repeat</keyword>
<evidence type="ECO:0000256" key="3">
    <source>
        <dbReference type="ARBA" id="ARBA00022692"/>
    </source>
</evidence>
<dbReference type="PROSITE" id="PS01271">
    <property type="entry name" value="NA_SULFATE"/>
    <property type="match status" value="1"/>
</dbReference>
<evidence type="ECO:0000313" key="9">
    <source>
        <dbReference type="EMBL" id="CCQ51471.1"/>
    </source>
</evidence>
<dbReference type="InterPro" id="IPR004680">
    <property type="entry name" value="Cit_transptr-like_dom"/>
</dbReference>
<organism evidence="9 10">
    <name type="scientific">Crocosphaera watsonii WH 8502</name>
    <dbReference type="NCBI Taxonomy" id="423474"/>
    <lineage>
        <taxon>Bacteria</taxon>
        <taxon>Bacillati</taxon>
        <taxon>Cyanobacteriota</taxon>
        <taxon>Cyanophyceae</taxon>
        <taxon>Oscillatoriophycideae</taxon>
        <taxon>Chroococcales</taxon>
        <taxon>Aphanothecaceae</taxon>
        <taxon>Crocosphaera</taxon>
    </lineage>
</organism>
<dbReference type="PANTHER" id="PTHR43652:SF2">
    <property type="entry name" value="BASIC AMINO ACID ANTIPORTER YFCC-RELATED"/>
    <property type="match status" value="1"/>
</dbReference>
<feature type="transmembrane region" description="Helical" evidence="7">
    <location>
        <begin position="580"/>
        <end position="600"/>
    </location>
</feature>
<feature type="transmembrane region" description="Helical" evidence="7">
    <location>
        <begin position="99"/>
        <end position="123"/>
    </location>
</feature>
<dbReference type="SUPFAM" id="SSF116726">
    <property type="entry name" value="TrkA C-terminal domain-like"/>
    <property type="match status" value="2"/>
</dbReference>
<reference evidence="9 10" key="1">
    <citation type="submission" date="2013-01" db="EMBL/GenBank/DDBJ databases">
        <authorList>
            <person name="Bench S."/>
        </authorList>
    </citation>
    <scope>NUCLEOTIDE SEQUENCE [LARGE SCALE GENOMIC DNA]</scope>
    <source>
        <strain evidence="9 10">WH 8502</strain>
    </source>
</reference>
<dbReference type="EMBL" id="CAQK01000478">
    <property type="protein sequence ID" value="CCQ51471.1"/>
    <property type="molecule type" value="Genomic_DNA"/>
</dbReference>
<evidence type="ECO:0000256" key="7">
    <source>
        <dbReference type="SAM" id="Phobius"/>
    </source>
</evidence>
<name>T2ID84_CROWT</name>
<keyword evidence="3 7" id="KW-0812">Transmembrane</keyword>
<feature type="transmembrane region" description="Helical" evidence="7">
    <location>
        <begin position="144"/>
        <end position="165"/>
    </location>
</feature>
<feature type="transmembrane region" description="Helical" evidence="7">
    <location>
        <begin position="177"/>
        <end position="199"/>
    </location>
</feature>
<feature type="transmembrane region" description="Helical" evidence="7">
    <location>
        <begin position="32"/>
        <end position="48"/>
    </location>
</feature>
<feature type="transmembrane region" description="Helical" evidence="7">
    <location>
        <begin position="60"/>
        <end position="79"/>
    </location>
</feature>
<feature type="transmembrane region" description="Helical" evidence="7">
    <location>
        <begin position="539"/>
        <end position="560"/>
    </location>
</feature>
<dbReference type="InterPro" id="IPR006037">
    <property type="entry name" value="RCK_C"/>
</dbReference>
<comment type="caution">
    <text evidence="9">The sequence shown here is derived from an EMBL/GenBank/DDBJ whole genome shotgun (WGS) entry which is preliminary data.</text>
</comment>
<dbReference type="GO" id="GO:0006813">
    <property type="term" value="P:potassium ion transport"/>
    <property type="evidence" value="ECO:0007669"/>
    <property type="project" value="InterPro"/>
</dbReference>
<keyword evidence="2" id="KW-0813">Transport</keyword>
<feature type="domain" description="RCK C-terminal" evidence="8">
    <location>
        <begin position="309"/>
        <end position="397"/>
    </location>
</feature>
<dbReference type="CDD" id="cd01115">
    <property type="entry name" value="SLC13_permease"/>
    <property type="match status" value="1"/>
</dbReference>
<dbReference type="Pfam" id="PF03600">
    <property type="entry name" value="CitMHS"/>
    <property type="match status" value="1"/>
</dbReference>
<evidence type="ECO:0000259" key="8">
    <source>
        <dbReference type="PROSITE" id="PS51202"/>
    </source>
</evidence>
<feature type="domain" description="RCK C-terminal" evidence="8">
    <location>
        <begin position="213"/>
        <end position="298"/>
    </location>
</feature>
<comment type="subcellular location">
    <subcellularLocation>
        <location evidence="1">Membrane</location>
        <topology evidence="1">Multi-pass membrane protein</topology>
    </subcellularLocation>
</comment>
<evidence type="ECO:0000313" key="10">
    <source>
        <dbReference type="Proteomes" id="UP000018348"/>
    </source>
</evidence>
<protein>
    <submittedName>
        <fullName evidence="9">Sulfur deprivation response regulator</fullName>
    </submittedName>
</protein>
<dbReference type="Gene3D" id="3.30.70.1450">
    <property type="entry name" value="Regulator of K+ conductance, C-terminal domain"/>
    <property type="match status" value="2"/>
</dbReference>
<feature type="transmembrane region" description="Helical" evidence="7">
    <location>
        <begin position="456"/>
        <end position="475"/>
    </location>
</feature>
<evidence type="ECO:0000256" key="1">
    <source>
        <dbReference type="ARBA" id="ARBA00004141"/>
    </source>
</evidence>
<dbReference type="PROSITE" id="PS51202">
    <property type="entry name" value="RCK_C"/>
    <property type="match status" value="2"/>
</dbReference>
<feature type="transmembrane region" description="Helical" evidence="7">
    <location>
        <begin position="487"/>
        <end position="508"/>
    </location>
</feature>
<proteinExistence type="predicted"/>
<evidence type="ECO:0000256" key="4">
    <source>
        <dbReference type="ARBA" id="ARBA00022737"/>
    </source>
</evidence>
<dbReference type="GO" id="GO:0005886">
    <property type="term" value="C:plasma membrane"/>
    <property type="evidence" value="ECO:0007669"/>
    <property type="project" value="TreeGrafter"/>
</dbReference>
<gene>
    <name evidence="9" type="ORF">CWATWH8502_2973</name>
</gene>
<evidence type="ECO:0000256" key="6">
    <source>
        <dbReference type="ARBA" id="ARBA00023136"/>
    </source>
</evidence>
<keyword evidence="6 7" id="KW-0472">Membrane</keyword>
<dbReference type="GO" id="GO:0008324">
    <property type="term" value="F:monoatomic cation transmembrane transporter activity"/>
    <property type="evidence" value="ECO:0007669"/>
    <property type="project" value="InterPro"/>
</dbReference>
<dbReference type="AlphaFoldDB" id="T2ID84"/>
<evidence type="ECO:0000256" key="2">
    <source>
        <dbReference type="ARBA" id="ARBA00022448"/>
    </source>
</evidence>
<evidence type="ECO:0000256" key="5">
    <source>
        <dbReference type="ARBA" id="ARBA00022989"/>
    </source>
</evidence>
<feature type="transmembrane region" description="Helical" evidence="7">
    <location>
        <begin position="411"/>
        <end position="444"/>
    </location>
</feature>
<reference evidence="9 10" key="2">
    <citation type="submission" date="2013-09" db="EMBL/GenBank/DDBJ databases">
        <title>Whole genome comparison of six Crocosphaera watsonii strains with differing phenotypes.</title>
        <authorList>
            <person name="Bench S.R."/>
            <person name="Heller P."/>
            <person name="Frank I."/>
            <person name="Arciniega M."/>
            <person name="Shilova I.N."/>
            <person name="Zehr J.P."/>
        </authorList>
    </citation>
    <scope>NUCLEOTIDE SEQUENCE [LARGE SCALE GENOMIC DNA]</scope>
    <source>
        <strain evidence="9 10">WH 8502</strain>
    </source>
</reference>
<dbReference type="InterPro" id="IPR031312">
    <property type="entry name" value="Na/sul_symport_CS"/>
</dbReference>
<sequence>MIPMTISPIILTLIILLLALVSFVCEFFPVDTTAIAITILLILCKLVTPEQGLSGFSNSATITVMAMFILSAGITRTGGLQIVRDLLFRLGGKSLKKQIAALGIIVGFISAFINNTAVVAVFLPIIEGWGKKRKISLSKLLIPLSYAAILGGVITIIGTSTNILASGLSEKLGYGEFSIFLITPIGIPVFFIGLFYLTFIAPKLLPDRKSFNNNGLDVDYDMKDYVSEIIITPRSSLIGQTLRQSGIQRKFDVDVLEIIHNDIHFPQPLADKILSLGDILLVRGSKEDLLQVRDERGVDILADVKFDKDEIEKELSFGEDKVAEVLILSNSRLISSTLKDLRFRQRYNATVIAIRRGEELLRERLGKVRLKFGDLLLVQGPRESFIGLQTTRELLVLEEREVETLRQNKAYIAISIVFGVVIVAALNILPILVSSLVGVMLMIFTGCLKPGEIYGAVRWDIIFLLAGLIPLGIAMETSGTNKLIAEHIVSLGSYLPNYLILVIFYFFTSLLTEVLSNNAAVLLMLPVAAEVAKNLGLNPISFMLVVMFAASNSYMTPIGYQTNTMVYGPGGYRFLDFTRVGLPLTLIFTFIVPLLIIFVYGL</sequence>
<dbReference type="Pfam" id="PF02080">
    <property type="entry name" value="TrkA_C"/>
    <property type="match status" value="2"/>
</dbReference>
<dbReference type="InterPro" id="IPR051679">
    <property type="entry name" value="DASS-Related_Transporters"/>
</dbReference>
<dbReference type="InterPro" id="IPR036721">
    <property type="entry name" value="RCK_C_sf"/>
</dbReference>
<dbReference type="PANTHER" id="PTHR43652">
    <property type="entry name" value="BASIC AMINO ACID ANTIPORTER YFCC-RELATED"/>
    <property type="match status" value="1"/>
</dbReference>